<dbReference type="GeneID" id="301139736"/>
<proteinExistence type="predicted"/>
<gene>
    <name evidence="1" type="ORF">P9271_15695</name>
</gene>
<name>A0ABU6P175_9BACI</name>
<dbReference type="Gene3D" id="1.10.10.60">
    <property type="entry name" value="Homeodomain-like"/>
    <property type="match status" value="1"/>
</dbReference>
<dbReference type="SUPFAM" id="SSF46689">
    <property type="entry name" value="Homeodomain-like"/>
    <property type="match status" value="1"/>
</dbReference>
<evidence type="ECO:0000313" key="1">
    <source>
        <dbReference type="EMBL" id="MED4402748.1"/>
    </source>
</evidence>
<organism evidence="1 2">
    <name type="scientific">Metabacillus fastidiosus</name>
    <dbReference type="NCBI Taxonomy" id="1458"/>
    <lineage>
        <taxon>Bacteria</taxon>
        <taxon>Bacillati</taxon>
        <taxon>Bacillota</taxon>
        <taxon>Bacilli</taxon>
        <taxon>Bacillales</taxon>
        <taxon>Bacillaceae</taxon>
        <taxon>Metabacillus</taxon>
    </lineage>
</organism>
<comment type="caution">
    <text evidence="1">The sequence shown here is derived from an EMBL/GenBank/DDBJ whole genome shotgun (WGS) entry which is preliminary data.</text>
</comment>
<dbReference type="RefSeq" id="WP_066225603.1">
    <property type="nucleotide sequence ID" value="NZ_JARTFQ010000004.1"/>
</dbReference>
<evidence type="ECO:0000313" key="2">
    <source>
        <dbReference type="Proteomes" id="UP001342826"/>
    </source>
</evidence>
<protein>
    <recommendedName>
        <fullName evidence="3">Myb-like domain-containing protein</fullName>
    </recommendedName>
</protein>
<reference evidence="1 2" key="1">
    <citation type="submission" date="2023-03" db="EMBL/GenBank/DDBJ databases">
        <title>Bacillus Genome Sequencing.</title>
        <authorList>
            <person name="Dunlap C."/>
        </authorList>
    </citation>
    <scope>NUCLEOTIDE SEQUENCE [LARGE SCALE GENOMIC DNA]</scope>
    <source>
        <strain evidence="1 2">NRS-1717</strain>
    </source>
</reference>
<keyword evidence="2" id="KW-1185">Reference proteome</keyword>
<sequence>MNGIENRNRLEASVTTMEKKRTYRHWTTLEDRKLLELRLSGMKFREIAQELSRTAISVEKRYRKITVAQDYL</sequence>
<accession>A0ABU6P175</accession>
<dbReference type="InterPro" id="IPR009057">
    <property type="entry name" value="Homeodomain-like_sf"/>
</dbReference>
<dbReference type="Proteomes" id="UP001342826">
    <property type="component" value="Unassembled WGS sequence"/>
</dbReference>
<evidence type="ECO:0008006" key="3">
    <source>
        <dbReference type="Google" id="ProtNLM"/>
    </source>
</evidence>
<dbReference type="EMBL" id="JARTFS010000013">
    <property type="protein sequence ID" value="MED4402748.1"/>
    <property type="molecule type" value="Genomic_DNA"/>
</dbReference>